<name>A0ABP4R156_9ACTN</name>
<feature type="region of interest" description="Disordered" evidence="1">
    <location>
        <begin position="1"/>
        <end position="31"/>
    </location>
</feature>
<feature type="compositionally biased region" description="Low complexity" evidence="1">
    <location>
        <begin position="1"/>
        <end position="14"/>
    </location>
</feature>
<reference evidence="3" key="1">
    <citation type="journal article" date="2019" name="Int. J. Syst. Evol. Microbiol.">
        <title>The Global Catalogue of Microorganisms (GCM) 10K type strain sequencing project: providing services to taxonomists for standard genome sequencing and annotation.</title>
        <authorList>
            <consortium name="The Broad Institute Genomics Platform"/>
            <consortium name="The Broad Institute Genome Sequencing Center for Infectious Disease"/>
            <person name="Wu L."/>
            <person name="Ma J."/>
        </authorList>
    </citation>
    <scope>NUCLEOTIDE SEQUENCE [LARGE SCALE GENOMIC DNA]</scope>
    <source>
        <strain evidence="3">JCM 13929</strain>
    </source>
</reference>
<evidence type="ECO:0000256" key="1">
    <source>
        <dbReference type="SAM" id="MobiDB-lite"/>
    </source>
</evidence>
<accession>A0ABP4R156</accession>
<gene>
    <name evidence="2" type="ORF">GCM10009733_023700</name>
</gene>
<keyword evidence="3" id="KW-1185">Reference proteome</keyword>
<organism evidence="2 3">
    <name type="scientific">Nonomuraea maheshkhaliensis</name>
    <dbReference type="NCBI Taxonomy" id="419590"/>
    <lineage>
        <taxon>Bacteria</taxon>
        <taxon>Bacillati</taxon>
        <taxon>Actinomycetota</taxon>
        <taxon>Actinomycetes</taxon>
        <taxon>Streptosporangiales</taxon>
        <taxon>Streptosporangiaceae</taxon>
        <taxon>Nonomuraea</taxon>
    </lineage>
</organism>
<comment type="caution">
    <text evidence="2">The sequence shown here is derived from an EMBL/GenBank/DDBJ whole genome shotgun (WGS) entry which is preliminary data.</text>
</comment>
<proteinExistence type="predicted"/>
<sequence>MRRPSKPSSSSKGGDSITPEPYCRDPIPLGQTLGQRSAMAPAISRAIDGAHQLTSSAGDINLDVHAADPLPALNRADR</sequence>
<dbReference type="EMBL" id="BAAAMU010000013">
    <property type="protein sequence ID" value="GAA1626251.1"/>
    <property type="molecule type" value="Genomic_DNA"/>
</dbReference>
<evidence type="ECO:0000313" key="3">
    <source>
        <dbReference type="Proteomes" id="UP001500064"/>
    </source>
</evidence>
<protein>
    <submittedName>
        <fullName evidence="2">Uncharacterized protein</fullName>
    </submittedName>
</protein>
<dbReference type="Proteomes" id="UP001500064">
    <property type="component" value="Unassembled WGS sequence"/>
</dbReference>
<evidence type="ECO:0000313" key="2">
    <source>
        <dbReference type="EMBL" id="GAA1626251.1"/>
    </source>
</evidence>